<evidence type="ECO:0000256" key="1">
    <source>
        <dbReference type="ARBA" id="ARBA00022729"/>
    </source>
</evidence>
<name>A0A371GW72_MUCPR</name>
<keyword evidence="1" id="KW-0732">Signal</keyword>
<dbReference type="InterPro" id="IPR035513">
    <property type="entry name" value="Invertase/methylesterase_inhib"/>
</dbReference>
<sequence>MSVRKVNNICKQSRNFSFCVALLKSSPATDLVTLTQYTINVARVNITNTIKLIKLLISQSARDPKANNHYASCLVHFNYDEGALGQVRYAEELLKKRDYQGVGVAATAILTYVEDCISGESPSDPPYPDHSKLPKYAHFNDMLSLNGKNNLHENINI</sequence>
<accession>A0A371GW72</accession>
<dbReference type="Proteomes" id="UP000257109">
    <property type="component" value="Unassembled WGS sequence"/>
</dbReference>
<feature type="domain" description="Pectinesterase inhibitor" evidence="4">
    <location>
        <begin position="1"/>
        <end position="145"/>
    </location>
</feature>
<organism evidence="5 6">
    <name type="scientific">Mucuna pruriens</name>
    <name type="common">Velvet bean</name>
    <name type="synonym">Dolichos pruriens</name>
    <dbReference type="NCBI Taxonomy" id="157652"/>
    <lineage>
        <taxon>Eukaryota</taxon>
        <taxon>Viridiplantae</taxon>
        <taxon>Streptophyta</taxon>
        <taxon>Embryophyta</taxon>
        <taxon>Tracheophyta</taxon>
        <taxon>Spermatophyta</taxon>
        <taxon>Magnoliopsida</taxon>
        <taxon>eudicotyledons</taxon>
        <taxon>Gunneridae</taxon>
        <taxon>Pentapetalae</taxon>
        <taxon>rosids</taxon>
        <taxon>fabids</taxon>
        <taxon>Fabales</taxon>
        <taxon>Fabaceae</taxon>
        <taxon>Papilionoideae</taxon>
        <taxon>50 kb inversion clade</taxon>
        <taxon>NPAAA clade</taxon>
        <taxon>indigoferoid/millettioid clade</taxon>
        <taxon>Phaseoleae</taxon>
        <taxon>Mucuna</taxon>
    </lineage>
</organism>
<dbReference type="OrthoDB" id="1413774at2759"/>
<dbReference type="InterPro" id="IPR034086">
    <property type="entry name" value="PMEI_plant"/>
</dbReference>
<dbReference type="Pfam" id="PF04043">
    <property type="entry name" value="PMEI"/>
    <property type="match status" value="1"/>
</dbReference>
<comment type="caution">
    <text evidence="5">The sequence shown here is derived from an EMBL/GenBank/DDBJ whole genome shotgun (WGS) entry which is preliminary data.</text>
</comment>
<dbReference type="CDD" id="cd15797">
    <property type="entry name" value="PMEI"/>
    <property type="match status" value="1"/>
</dbReference>
<reference evidence="5" key="1">
    <citation type="submission" date="2018-05" db="EMBL/GenBank/DDBJ databases">
        <title>Draft genome of Mucuna pruriens seed.</title>
        <authorList>
            <person name="Nnadi N.E."/>
            <person name="Vos R."/>
            <person name="Hasami M.H."/>
            <person name="Devisetty U.K."/>
            <person name="Aguiy J.C."/>
        </authorList>
    </citation>
    <scope>NUCLEOTIDE SEQUENCE [LARGE SCALE GENOMIC DNA]</scope>
    <source>
        <strain evidence="5">JCA_2017</strain>
    </source>
</reference>
<dbReference type="FunFam" id="1.20.140.40:FF:000008">
    <property type="entry name" value="Invertase/pectin methylesterase inhibitor family protein"/>
    <property type="match status" value="1"/>
</dbReference>
<dbReference type="SMART" id="SM00856">
    <property type="entry name" value="PMEI"/>
    <property type="match status" value="1"/>
</dbReference>
<dbReference type="Gene3D" id="1.20.140.40">
    <property type="entry name" value="Invertase/pectin methylesterase inhibitor family protein"/>
    <property type="match status" value="1"/>
</dbReference>
<evidence type="ECO:0000256" key="2">
    <source>
        <dbReference type="ARBA" id="ARBA00023157"/>
    </source>
</evidence>
<comment type="similarity">
    <text evidence="3">Belongs to the PMEI family.</text>
</comment>
<dbReference type="PANTHER" id="PTHR36710:SF20">
    <property type="entry name" value="PECTINESTERASE INHIBITOR DOMAIN PROTEIN"/>
    <property type="match status" value="1"/>
</dbReference>
<dbReference type="NCBIfam" id="TIGR01614">
    <property type="entry name" value="PME_inhib"/>
    <property type="match status" value="1"/>
</dbReference>
<dbReference type="InterPro" id="IPR052421">
    <property type="entry name" value="PCW_Enzyme_Inhibitor"/>
</dbReference>
<evidence type="ECO:0000313" key="5">
    <source>
        <dbReference type="EMBL" id="RDX94716.1"/>
    </source>
</evidence>
<dbReference type="EMBL" id="QJKJ01004301">
    <property type="protein sequence ID" value="RDX94716.1"/>
    <property type="molecule type" value="Genomic_DNA"/>
</dbReference>
<feature type="non-terminal residue" evidence="5">
    <location>
        <position position="1"/>
    </location>
</feature>
<dbReference type="InterPro" id="IPR006501">
    <property type="entry name" value="Pectinesterase_inhib_dom"/>
</dbReference>
<dbReference type="GO" id="GO:0046910">
    <property type="term" value="F:pectinesterase inhibitor activity"/>
    <property type="evidence" value="ECO:0007669"/>
    <property type="project" value="InterPro"/>
</dbReference>
<evidence type="ECO:0000313" key="6">
    <source>
        <dbReference type="Proteomes" id="UP000257109"/>
    </source>
</evidence>
<keyword evidence="2" id="KW-1015">Disulfide bond</keyword>
<evidence type="ECO:0000256" key="3">
    <source>
        <dbReference type="ARBA" id="ARBA00038471"/>
    </source>
</evidence>
<protein>
    <recommendedName>
        <fullName evidence="4">Pectinesterase inhibitor domain-containing protein</fullName>
    </recommendedName>
</protein>
<dbReference type="SUPFAM" id="SSF101148">
    <property type="entry name" value="Plant invertase/pectin methylesterase inhibitor"/>
    <property type="match status" value="1"/>
</dbReference>
<proteinExistence type="inferred from homology"/>
<dbReference type="AlphaFoldDB" id="A0A371GW72"/>
<gene>
    <name evidence="5" type="ORF">CR513_22869</name>
</gene>
<dbReference type="PANTHER" id="PTHR36710">
    <property type="entry name" value="PECTINESTERASE INHIBITOR-LIKE"/>
    <property type="match status" value="1"/>
</dbReference>
<keyword evidence="6" id="KW-1185">Reference proteome</keyword>
<evidence type="ECO:0000259" key="4">
    <source>
        <dbReference type="SMART" id="SM00856"/>
    </source>
</evidence>